<comment type="caution">
    <text evidence="1">The sequence shown here is derived from an EMBL/GenBank/DDBJ whole genome shotgun (WGS) entry which is preliminary data.</text>
</comment>
<name>X1ENZ5_9ZZZZ</name>
<sequence length="38" mass="4033">MIIKESVNIGGREITIETDRIAKQASGAVLMTLGDTVT</sequence>
<dbReference type="EMBL" id="BARU01014639">
    <property type="protein sequence ID" value="GAH35101.1"/>
    <property type="molecule type" value="Genomic_DNA"/>
</dbReference>
<organism evidence="1">
    <name type="scientific">marine sediment metagenome</name>
    <dbReference type="NCBI Taxonomy" id="412755"/>
    <lineage>
        <taxon>unclassified sequences</taxon>
        <taxon>metagenomes</taxon>
        <taxon>ecological metagenomes</taxon>
    </lineage>
</organism>
<reference evidence="1" key="1">
    <citation type="journal article" date="2014" name="Front. Microbiol.">
        <title>High frequency of phylogenetically diverse reductive dehalogenase-homologous genes in deep subseafloor sedimentary metagenomes.</title>
        <authorList>
            <person name="Kawai M."/>
            <person name="Futagami T."/>
            <person name="Toyoda A."/>
            <person name="Takaki Y."/>
            <person name="Nishi S."/>
            <person name="Hori S."/>
            <person name="Arai W."/>
            <person name="Tsubouchi T."/>
            <person name="Morono Y."/>
            <person name="Uchiyama I."/>
            <person name="Ito T."/>
            <person name="Fujiyama A."/>
            <person name="Inagaki F."/>
            <person name="Takami H."/>
        </authorList>
    </citation>
    <scope>NUCLEOTIDE SEQUENCE</scope>
    <source>
        <strain evidence="1">Expedition CK06-06</strain>
    </source>
</reference>
<protein>
    <submittedName>
        <fullName evidence="1">Uncharacterized protein</fullName>
    </submittedName>
</protein>
<accession>X1ENZ5</accession>
<dbReference type="Gene3D" id="3.30.230.70">
    <property type="entry name" value="GHMP Kinase, N-terminal domain"/>
    <property type="match status" value="1"/>
</dbReference>
<gene>
    <name evidence="1" type="ORF">S03H2_25714</name>
</gene>
<dbReference type="InterPro" id="IPR027408">
    <property type="entry name" value="PNPase/RNase_PH_dom_sf"/>
</dbReference>
<proteinExistence type="predicted"/>
<dbReference type="InterPro" id="IPR020568">
    <property type="entry name" value="Ribosomal_Su5_D2-typ_SF"/>
</dbReference>
<feature type="non-terminal residue" evidence="1">
    <location>
        <position position="38"/>
    </location>
</feature>
<dbReference type="SUPFAM" id="SSF54211">
    <property type="entry name" value="Ribosomal protein S5 domain 2-like"/>
    <property type="match status" value="1"/>
</dbReference>
<dbReference type="AlphaFoldDB" id="X1ENZ5"/>
<evidence type="ECO:0000313" key="1">
    <source>
        <dbReference type="EMBL" id="GAH35101.1"/>
    </source>
</evidence>